<dbReference type="GO" id="GO:0005634">
    <property type="term" value="C:nucleus"/>
    <property type="evidence" value="ECO:0007669"/>
    <property type="project" value="TreeGrafter"/>
</dbReference>
<dbReference type="PRINTS" id="PR00160">
    <property type="entry name" value="GLUTAREDOXIN"/>
</dbReference>
<evidence type="ECO:0000256" key="3">
    <source>
        <dbReference type="ARBA" id="ARBA00023157"/>
    </source>
</evidence>
<comment type="caution">
    <text evidence="7">The sequence shown here is derived from an EMBL/GenBank/DDBJ whole genome shotgun (WGS) entry which is preliminary data.</text>
</comment>
<feature type="transmembrane region" description="Helical" evidence="5">
    <location>
        <begin position="12"/>
        <end position="30"/>
    </location>
</feature>
<dbReference type="EMBL" id="WTPW01002127">
    <property type="protein sequence ID" value="KAF0396054.1"/>
    <property type="molecule type" value="Genomic_DNA"/>
</dbReference>
<dbReference type="PANTHER" id="PTHR45694">
    <property type="entry name" value="GLUTAREDOXIN 2"/>
    <property type="match status" value="1"/>
</dbReference>
<dbReference type="InterPro" id="IPR036249">
    <property type="entry name" value="Thioredoxin-like_sf"/>
</dbReference>
<keyword evidence="3" id="KW-1015">Disulfide bond</keyword>
<proteinExistence type="predicted"/>
<dbReference type="InterPro" id="IPR002109">
    <property type="entry name" value="Glutaredoxin"/>
</dbReference>
<organism evidence="7 8">
    <name type="scientific">Gigaspora margarita</name>
    <dbReference type="NCBI Taxonomy" id="4874"/>
    <lineage>
        <taxon>Eukaryota</taxon>
        <taxon>Fungi</taxon>
        <taxon>Fungi incertae sedis</taxon>
        <taxon>Mucoromycota</taxon>
        <taxon>Glomeromycotina</taxon>
        <taxon>Glomeromycetes</taxon>
        <taxon>Diversisporales</taxon>
        <taxon>Gigasporaceae</taxon>
        <taxon>Gigaspora</taxon>
    </lineage>
</organism>
<keyword evidence="5" id="KW-1133">Transmembrane helix</keyword>
<evidence type="ECO:0000256" key="4">
    <source>
        <dbReference type="ARBA" id="ARBA00023284"/>
    </source>
</evidence>
<dbReference type="PROSITE" id="PS00195">
    <property type="entry name" value="GLUTAREDOXIN_1"/>
    <property type="match status" value="1"/>
</dbReference>
<protein>
    <submittedName>
        <fullName evidence="7">Glutaredoxin</fullName>
    </submittedName>
</protein>
<dbReference type="GO" id="GO:0005737">
    <property type="term" value="C:cytoplasm"/>
    <property type="evidence" value="ECO:0007669"/>
    <property type="project" value="TreeGrafter"/>
</dbReference>
<dbReference type="GO" id="GO:0004602">
    <property type="term" value="F:glutathione peroxidase activity"/>
    <property type="evidence" value="ECO:0007669"/>
    <property type="project" value="UniProtKB-ARBA"/>
</dbReference>
<evidence type="ECO:0000313" key="7">
    <source>
        <dbReference type="EMBL" id="KAF0396054.1"/>
    </source>
</evidence>
<keyword evidence="1" id="KW-0813">Transport</keyword>
<dbReference type="Gene3D" id="3.40.30.10">
    <property type="entry name" value="Glutaredoxin"/>
    <property type="match status" value="1"/>
</dbReference>
<dbReference type="GO" id="GO:0034599">
    <property type="term" value="P:cellular response to oxidative stress"/>
    <property type="evidence" value="ECO:0007669"/>
    <property type="project" value="TreeGrafter"/>
</dbReference>
<dbReference type="SUPFAM" id="SSF52833">
    <property type="entry name" value="Thioredoxin-like"/>
    <property type="match status" value="1"/>
</dbReference>
<dbReference type="PANTHER" id="PTHR45694:SF18">
    <property type="entry name" value="GLUTAREDOXIN-1-RELATED"/>
    <property type="match status" value="1"/>
</dbReference>
<keyword evidence="5" id="KW-0472">Membrane</keyword>
<evidence type="ECO:0000259" key="6">
    <source>
        <dbReference type="Pfam" id="PF00462"/>
    </source>
</evidence>
<dbReference type="OrthoDB" id="418495at2759"/>
<keyword evidence="2" id="KW-0249">Electron transport</keyword>
<dbReference type="InterPro" id="IPR014025">
    <property type="entry name" value="Glutaredoxin_subgr"/>
</dbReference>
<dbReference type="NCBIfam" id="TIGR02180">
    <property type="entry name" value="GRX_euk"/>
    <property type="match status" value="1"/>
</dbReference>
<evidence type="ECO:0000256" key="5">
    <source>
        <dbReference type="SAM" id="Phobius"/>
    </source>
</evidence>
<dbReference type="Proteomes" id="UP000439903">
    <property type="component" value="Unassembled WGS sequence"/>
</dbReference>
<gene>
    <name evidence="7" type="ORF">F8M41_010145</name>
</gene>
<feature type="domain" description="Glutaredoxin" evidence="6">
    <location>
        <begin position="51"/>
        <end position="113"/>
    </location>
</feature>
<keyword evidence="5" id="KW-0812">Transmembrane</keyword>
<evidence type="ECO:0000313" key="8">
    <source>
        <dbReference type="Proteomes" id="UP000439903"/>
    </source>
</evidence>
<evidence type="ECO:0000256" key="2">
    <source>
        <dbReference type="ARBA" id="ARBA00022982"/>
    </source>
</evidence>
<evidence type="ECO:0000256" key="1">
    <source>
        <dbReference type="ARBA" id="ARBA00022448"/>
    </source>
</evidence>
<accession>A0A8H4A1I1</accession>
<reference evidence="7 8" key="1">
    <citation type="journal article" date="2019" name="Environ. Microbiol.">
        <title>At the nexus of three kingdoms: the genome of the mycorrhizal fungus Gigaspora margarita provides insights into plant, endobacterial and fungal interactions.</title>
        <authorList>
            <person name="Venice F."/>
            <person name="Ghignone S."/>
            <person name="Salvioli di Fossalunga A."/>
            <person name="Amselem J."/>
            <person name="Novero M."/>
            <person name="Xianan X."/>
            <person name="Sedzielewska Toro K."/>
            <person name="Morin E."/>
            <person name="Lipzen A."/>
            <person name="Grigoriev I.V."/>
            <person name="Henrissat B."/>
            <person name="Martin F.M."/>
            <person name="Bonfante P."/>
        </authorList>
    </citation>
    <scope>NUCLEOTIDE SEQUENCE [LARGE SCALE GENOMIC DNA]</scope>
    <source>
        <strain evidence="7 8">BEG34</strain>
    </source>
</reference>
<dbReference type="GO" id="GO:0015038">
    <property type="term" value="F:glutathione disulfide oxidoreductase activity"/>
    <property type="evidence" value="ECO:0007669"/>
    <property type="project" value="TreeGrafter"/>
</dbReference>
<dbReference type="CDD" id="cd03419">
    <property type="entry name" value="GRX_GRXh_1_2_like"/>
    <property type="match status" value="1"/>
</dbReference>
<dbReference type="AlphaFoldDB" id="A0A8H4A1I1"/>
<keyword evidence="4" id="KW-0676">Redox-active center</keyword>
<keyword evidence="8" id="KW-1185">Reference proteome</keyword>
<dbReference type="Pfam" id="PF00462">
    <property type="entry name" value="Glutaredoxin"/>
    <property type="match status" value="1"/>
</dbReference>
<dbReference type="InterPro" id="IPR011767">
    <property type="entry name" value="GLR_AS"/>
</dbReference>
<name>A0A8H4A1I1_GIGMA</name>
<dbReference type="FunFam" id="3.40.30.10:FF:000026">
    <property type="entry name" value="Glutaredoxin 2"/>
    <property type="match status" value="1"/>
</dbReference>
<dbReference type="PROSITE" id="PS51354">
    <property type="entry name" value="GLUTAREDOXIN_2"/>
    <property type="match status" value="1"/>
</dbReference>
<sequence length="137" mass="15618">MFRRSKNILNIFYLTIATTIVLFLFSSQIYDIIMSDEIKSQVEEAIAKNHIMVFSKSYCPYCNRAKQTLDELKVKYQALELDTMEDGPAIQNYLAEKTNQKTVPSIFIGQKHIGGNSELQALHNKGELETLVEPAKV</sequence>
<dbReference type="InterPro" id="IPR011899">
    <property type="entry name" value="Glutaredoxin_euk/vir"/>
</dbReference>